<reference evidence="2 3" key="1">
    <citation type="submission" date="2011-10" db="EMBL/GenBank/DDBJ databases">
        <title>The Noncontiguous Finished genome of Thermanaerovibrio velox DSM 12556.</title>
        <authorList>
            <consortium name="US DOE Joint Genome Institute (JGI-PGF)"/>
            <person name="Lucas S."/>
            <person name="Copeland A."/>
            <person name="Lapidus A."/>
            <person name="Glavina del Rio T."/>
            <person name="Dalin E."/>
            <person name="Tice H."/>
            <person name="Bruce D."/>
            <person name="Goodwin L."/>
            <person name="Pitluck S."/>
            <person name="Peters L."/>
            <person name="Mikhailova N."/>
            <person name="Teshima H."/>
            <person name="Kyrpides N."/>
            <person name="Mavromatis K."/>
            <person name="Ivanova N."/>
            <person name="Markowitz V."/>
            <person name="Cheng J.-F."/>
            <person name="Hugenholtz P."/>
            <person name="Woyke T."/>
            <person name="Wu D."/>
            <person name="Spring S."/>
            <person name="Brambilla E.-M."/>
            <person name="Klenk H.-P."/>
            <person name="Eisen J.A."/>
        </authorList>
    </citation>
    <scope>NUCLEOTIDE SEQUENCE [LARGE SCALE GENOMIC DNA]</scope>
    <source>
        <strain evidence="2 3">DSM 12556</strain>
    </source>
</reference>
<proteinExistence type="predicted"/>
<evidence type="ECO:0000313" key="2">
    <source>
        <dbReference type="EMBL" id="EHM10733.1"/>
    </source>
</evidence>
<evidence type="ECO:0008006" key="4">
    <source>
        <dbReference type="Google" id="ProtNLM"/>
    </source>
</evidence>
<dbReference type="eggNOG" id="ENOG5032SVC">
    <property type="taxonomic scope" value="Bacteria"/>
</dbReference>
<evidence type="ECO:0000256" key="1">
    <source>
        <dbReference type="SAM" id="Phobius"/>
    </source>
</evidence>
<accession>H0UQ95</accession>
<dbReference type="EMBL" id="CM001377">
    <property type="protein sequence ID" value="EHM10733.1"/>
    <property type="molecule type" value="Genomic_DNA"/>
</dbReference>
<dbReference type="AlphaFoldDB" id="H0UQ95"/>
<dbReference type="OrthoDB" id="2002at2"/>
<dbReference type="Proteomes" id="UP000005730">
    <property type="component" value="Chromosome"/>
</dbReference>
<keyword evidence="1" id="KW-1133">Transmembrane helix</keyword>
<feature type="transmembrane region" description="Helical" evidence="1">
    <location>
        <begin position="20"/>
        <end position="42"/>
    </location>
</feature>
<gene>
    <name evidence="2" type="ORF">TheveDRAFT_1615</name>
</gene>
<keyword evidence="1" id="KW-0472">Membrane</keyword>
<sequence>MEFKAIKGALKSRLSAGLHLLAGLAMVILLGAVAYWIVFGAVGRTQLVRFMPKVQGVPWFCLEGGREDLGVVMSFSSVLSPLAPKGLPFSPDLVDRFALLQRVAPDGEVSFAARLTGGDEVLKGGRVPEGLLLKDYGAATTGDGVFAVSSPSGEEMGFMAYREGTLFFSSTREGLEGMLRLSSGEGEHLLGGWDLEPSWGGHLAVGDGGRLVETYSSDGGEMTLEAAFRRLKGDGEGDFVPAGEARWRLRGTKMALLESLDRADWSALNFRVASPVALAMGFKVRDGKAQEVPFMDSIGRWLDSLGLSPEGKGSIVSSPVVLSLGGRTELLWLEMPGLLLSFPSSGKAGEELAKGVWEKLLLGAAAQPMSGYQSGGYTKLPFSMVAASNGEEAELGLISPNTIRESRNALPEGLMGPNRGWVYANLPELAQAVGDVMGIMGMLGLDDDNPFSDKASGDVRSVLSSMSPVLLVFQDAESGRMEWYNPPKR</sequence>
<dbReference type="STRING" id="926567.TheveDRAFT_1615"/>
<evidence type="ECO:0000313" key="3">
    <source>
        <dbReference type="Proteomes" id="UP000005730"/>
    </source>
</evidence>
<protein>
    <recommendedName>
        <fullName evidence="4">DUF3352 domain-containing protein</fullName>
    </recommendedName>
</protein>
<keyword evidence="3" id="KW-1185">Reference proteome</keyword>
<name>H0UQ95_9BACT</name>
<organism evidence="2 3">
    <name type="scientific">Thermanaerovibrio velox DSM 12556</name>
    <dbReference type="NCBI Taxonomy" id="926567"/>
    <lineage>
        <taxon>Bacteria</taxon>
        <taxon>Thermotogati</taxon>
        <taxon>Synergistota</taxon>
        <taxon>Synergistia</taxon>
        <taxon>Synergistales</taxon>
        <taxon>Synergistaceae</taxon>
        <taxon>Thermanaerovibrio</taxon>
    </lineage>
</organism>
<dbReference type="RefSeq" id="WP_006584228.1">
    <property type="nucleotide sequence ID" value="NZ_CM001377.1"/>
</dbReference>
<dbReference type="HOGENOM" id="CLU_515492_0_0_0"/>
<keyword evidence="1" id="KW-0812">Transmembrane</keyword>